<accession>A0A913Y829</accession>
<dbReference type="RefSeq" id="XP_020916615.1">
    <property type="nucleotide sequence ID" value="XM_021060956.2"/>
</dbReference>
<keyword evidence="4" id="KW-1185">Reference proteome</keyword>
<sequence length="173" mass="19883">MRSLSNLRLRIVQFSEIFGNHICRKNASSLSLKTGPSLIKTTKPTSLQSCSTWTGSVLRPIGYQLYINNNATLELPTSPTCTPLGFPTPFLPHMGNILGYLPSDESIVGYIPSKNSDMKCSSLLKKRKKKMNKHKYKKRRKRDKFKRRNLENIKERKRRMREKADERAKSALV</sequence>
<protein>
    <recommendedName>
        <fullName evidence="2">Ribosomal protein mS38 C-terminal domain-containing protein</fullName>
    </recommendedName>
</protein>
<organism evidence="3 4">
    <name type="scientific">Exaiptasia diaphana</name>
    <name type="common">Tropical sea anemone</name>
    <name type="synonym">Aiptasia pulchella</name>
    <dbReference type="NCBI Taxonomy" id="2652724"/>
    <lineage>
        <taxon>Eukaryota</taxon>
        <taxon>Metazoa</taxon>
        <taxon>Cnidaria</taxon>
        <taxon>Anthozoa</taxon>
        <taxon>Hexacorallia</taxon>
        <taxon>Actiniaria</taxon>
        <taxon>Aiptasiidae</taxon>
        <taxon>Exaiptasia</taxon>
    </lineage>
</organism>
<dbReference type="Proteomes" id="UP000887567">
    <property type="component" value="Unplaced"/>
</dbReference>
<feature type="compositionally biased region" description="Basic residues" evidence="1">
    <location>
        <begin position="127"/>
        <end position="147"/>
    </location>
</feature>
<dbReference type="SMART" id="SM01155">
    <property type="entry name" value="DUF1713"/>
    <property type="match status" value="1"/>
</dbReference>
<dbReference type="EnsemblMetazoa" id="XM_021060956.2">
    <property type="protein sequence ID" value="XP_020916615.1"/>
    <property type="gene ID" value="LOC110254001"/>
</dbReference>
<evidence type="ECO:0000313" key="4">
    <source>
        <dbReference type="Proteomes" id="UP000887567"/>
    </source>
</evidence>
<evidence type="ECO:0000256" key="1">
    <source>
        <dbReference type="SAM" id="MobiDB-lite"/>
    </source>
</evidence>
<feature type="region of interest" description="Disordered" evidence="1">
    <location>
        <begin position="127"/>
        <end position="173"/>
    </location>
</feature>
<dbReference type="KEGG" id="epa:110254001"/>
<evidence type="ECO:0000259" key="2">
    <source>
        <dbReference type="SMART" id="SM01155"/>
    </source>
</evidence>
<evidence type="ECO:0000313" key="3">
    <source>
        <dbReference type="EnsemblMetazoa" id="XP_020916615.1"/>
    </source>
</evidence>
<dbReference type="InterPro" id="IPR013177">
    <property type="entry name" value="Ribosomal_mS38_C"/>
</dbReference>
<feature type="compositionally biased region" description="Basic and acidic residues" evidence="1">
    <location>
        <begin position="162"/>
        <end position="173"/>
    </location>
</feature>
<feature type="domain" description="Ribosomal protein mS38 C-terminal" evidence="2">
    <location>
        <begin position="119"/>
        <end position="152"/>
    </location>
</feature>
<name>A0A913Y829_EXADI</name>
<dbReference type="GeneID" id="110254001"/>
<reference evidence="3" key="1">
    <citation type="submission" date="2022-11" db="UniProtKB">
        <authorList>
            <consortium name="EnsemblMetazoa"/>
        </authorList>
    </citation>
    <scope>IDENTIFICATION</scope>
</reference>
<dbReference type="AlphaFoldDB" id="A0A913Y829"/>
<proteinExistence type="predicted"/>
<dbReference type="Pfam" id="PF08213">
    <property type="entry name" value="COX24_C"/>
    <property type="match status" value="1"/>
</dbReference>